<evidence type="ECO:0000313" key="4">
    <source>
        <dbReference type="Proteomes" id="UP000034188"/>
    </source>
</evidence>
<evidence type="ECO:0000313" key="5">
    <source>
        <dbReference type="Proteomes" id="UP000034279"/>
    </source>
</evidence>
<dbReference type="PATRIC" id="fig|2209.42.peg.3559"/>
<evidence type="ECO:0000313" key="3">
    <source>
        <dbReference type="EMBL" id="KKG66202.1"/>
    </source>
</evidence>
<gene>
    <name evidence="1" type="ORF">DU33_16160</name>
    <name evidence="2" type="ORF">DU45_19100</name>
    <name evidence="3" type="ORF">DU64_15415</name>
</gene>
<protein>
    <submittedName>
        <fullName evidence="1">Uncharacterized protein</fullName>
    </submittedName>
</protein>
<dbReference type="EMBL" id="JJPK01000055">
    <property type="protein sequence ID" value="KKG62241.1"/>
    <property type="molecule type" value="Genomic_DNA"/>
</dbReference>
<evidence type="ECO:0000313" key="1">
    <source>
        <dbReference type="EMBL" id="KKG49242.1"/>
    </source>
</evidence>
<proteinExistence type="predicted"/>
<dbReference type="Proteomes" id="UP000034188">
    <property type="component" value="Unassembled WGS sequence"/>
</dbReference>
<dbReference type="Proteomes" id="UP000034566">
    <property type="component" value="Unassembled WGS sequence"/>
</dbReference>
<comment type="caution">
    <text evidence="1">The sequence shown here is derived from an EMBL/GenBank/DDBJ whole genome shotgun (WGS) entry which is preliminary data.</text>
</comment>
<dbReference type="EMBL" id="JJPJ01000016">
    <property type="protein sequence ID" value="KKG66202.1"/>
    <property type="molecule type" value="Genomic_DNA"/>
</dbReference>
<dbReference type="RefSeq" id="WP_048038898.1">
    <property type="nucleotide sequence ID" value="NZ_JJPI01000153.1"/>
</dbReference>
<dbReference type="AlphaFoldDB" id="A0A0F8F818"/>
<evidence type="ECO:0000313" key="6">
    <source>
        <dbReference type="Proteomes" id="UP000034566"/>
    </source>
</evidence>
<dbReference type="EMBL" id="JJPI01000153">
    <property type="protein sequence ID" value="KKG49242.1"/>
    <property type="molecule type" value="Genomic_DNA"/>
</dbReference>
<evidence type="ECO:0000313" key="2">
    <source>
        <dbReference type="EMBL" id="KKG62241.1"/>
    </source>
</evidence>
<sequence>MSTFNQTKATQKAWQYRHYGRDVKYLDFEDWFNWTVEKIKSRGAKVEIICEIVFITWPGQPVTGFSKLDFEDEYKNVYRKGKRATA</sequence>
<accession>A0A0F8F818</accession>
<dbReference type="Proteomes" id="UP000034279">
    <property type="component" value="Unassembled WGS sequence"/>
</dbReference>
<organism evidence="1 4">
    <name type="scientific">Methanosarcina mazei</name>
    <name type="common">Methanosarcina frisia</name>
    <dbReference type="NCBI Taxonomy" id="2209"/>
    <lineage>
        <taxon>Archaea</taxon>
        <taxon>Methanobacteriati</taxon>
        <taxon>Methanobacteriota</taxon>
        <taxon>Stenosarchaea group</taxon>
        <taxon>Methanomicrobia</taxon>
        <taxon>Methanosarcinales</taxon>
        <taxon>Methanosarcinaceae</taxon>
        <taxon>Methanosarcina</taxon>
    </lineage>
</organism>
<reference evidence="4 5" key="1">
    <citation type="journal article" date="2015" name="ISME J.">
        <title>Genomic and phenotypic differentiation among Methanosarcina mazei populations from Columbia River sediment.</title>
        <authorList>
            <person name="Youngblut N.D."/>
            <person name="Wirth J.S."/>
            <person name="Henriksen J.R."/>
            <person name="Smith M."/>
            <person name="Simon H."/>
            <person name="Metcalf W.W."/>
            <person name="Whitaker R.J."/>
        </authorList>
    </citation>
    <scope>NUCLEOTIDE SEQUENCE [LARGE SCALE GENOMIC DNA]</scope>
    <source>
        <strain evidence="1 4">3.F.T.1A.1</strain>
        <strain evidence="3 5">3.F.T.1A.2</strain>
        <strain evidence="2 6">3.F.T.1A.4</strain>
    </source>
</reference>
<name>A0A0F8F818_METMZ</name>